<feature type="region of interest" description="Disordered" evidence="1">
    <location>
        <begin position="1"/>
        <end position="33"/>
    </location>
</feature>
<organism evidence="3 4">
    <name type="scientific">Lentinula detonsa</name>
    <dbReference type="NCBI Taxonomy" id="2804962"/>
    <lineage>
        <taxon>Eukaryota</taxon>
        <taxon>Fungi</taxon>
        <taxon>Dikarya</taxon>
        <taxon>Basidiomycota</taxon>
        <taxon>Agaricomycotina</taxon>
        <taxon>Agaricomycetes</taxon>
        <taxon>Agaricomycetidae</taxon>
        <taxon>Agaricales</taxon>
        <taxon>Marasmiineae</taxon>
        <taxon>Omphalotaceae</taxon>
        <taxon>Lentinula</taxon>
    </lineage>
</organism>
<sequence length="257" mass="28093">MPSNPETQAEDYELLPSDPQTADEDPQKGDMGLAEQLEKGERRQGDDIARYTALGASAVTLVVTWFVMLINNPAQVGWFLLHPTLESLAMLFFTYGILTLQPTSQPRTKAAGLSRHQSAIVFMAFPALLIGKLAFSELGLLAPFCEQMISNHGPQVLGIIATGWIIIQISIGGASVWFGGKAFGGGMKAKAVWKYHRLSGYILFPLLLVTVDLGGALSHWGEKNVPLPIRMVAYVFAPLVCLVAILSRMRVSKMKFF</sequence>
<keyword evidence="2" id="KW-1133">Transmembrane helix</keyword>
<name>A0A9W8NVT5_9AGAR</name>
<evidence type="ECO:0000313" key="3">
    <source>
        <dbReference type="EMBL" id="KAJ3741891.1"/>
    </source>
</evidence>
<evidence type="ECO:0008006" key="5">
    <source>
        <dbReference type="Google" id="ProtNLM"/>
    </source>
</evidence>
<keyword evidence="4" id="KW-1185">Reference proteome</keyword>
<feature type="transmembrane region" description="Helical" evidence="2">
    <location>
        <begin position="201"/>
        <end position="221"/>
    </location>
</feature>
<evidence type="ECO:0000256" key="1">
    <source>
        <dbReference type="SAM" id="MobiDB-lite"/>
    </source>
</evidence>
<protein>
    <recommendedName>
        <fullName evidence="5">Cytochrome b561 domain-containing protein</fullName>
    </recommendedName>
</protein>
<feature type="transmembrane region" description="Helical" evidence="2">
    <location>
        <begin position="227"/>
        <end position="246"/>
    </location>
</feature>
<comment type="caution">
    <text evidence="3">The sequence shown here is derived from an EMBL/GenBank/DDBJ whole genome shotgun (WGS) entry which is preliminary data.</text>
</comment>
<feature type="transmembrane region" description="Helical" evidence="2">
    <location>
        <begin position="48"/>
        <end position="70"/>
    </location>
</feature>
<dbReference type="EMBL" id="JANVFU010000011">
    <property type="protein sequence ID" value="KAJ3741891.1"/>
    <property type="molecule type" value="Genomic_DNA"/>
</dbReference>
<dbReference type="AlphaFoldDB" id="A0A9W8NVT5"/>
<gene>
    <name evidence="3" type="ORF">DFH05DRAFT_1527589</name>
</gene>
<dbReference type="Gene3D" id="1.20.120.1770">
    <property type="match status" value="1"/>
</dbReference>
<evidence type="ECO:0000313" key="4">
    <source>
        <dbReference type="Proteomes" id="UP001142393"/>
    </source>
</evidence>
<dbReference type="Proteomes" id="UP001142393">
    <property type="component" value="Unassembled WGS sequence"/>
</dbReference>
<feature type="transmembrane region" description="Helical" evidence="2">
    <location>
        <begin position="76"/>
        <end position="98"/>
    </location>
</feature>
<keyword evidence="2" id="KW-0472">Membrane</keyword>
<feature type="transmembrane region" description="Helical" evidence="2">
    <location>
        <begin position="119"/>
        <end position="144"/>
    </location>
</feature>
<accession>A0A9W8NVT5</accession>
<keyword evidence="2" id="KW-0812">Transmembrane</keyword>
<feature type="transmembrane region" description="Helical" evidence="2">
    <location>
        <begin position="156"/>
        <end position="180"/>
    </location>
</feature>
<proteinExistence type="predicted"/>
<evidence type="ECO:0000256" key="2">
    <source>
        <dbReference type="SAM" id="Phobius"/>
    </source>
</evidence>
<reference evidence="3 4" key="1">
    <citation type="journal article" date="2023" name="Proc. Natl. Acad. Sci. U.S.A.">
        <title>A global phylogenomic analysis of the shiitake genus Lentinula.</title>
        <authorList>
            <person name="Sierra-Patev S."/>
            <person name="Min B."/>
            <person name="Naranjo-Ortiz M."/>
            <person name="Looney B."/>
            <person name="Konkel Z."/>
            <person name="Slot J.C."/>
            <person name="Sakamoto Y."/>
            <person name="Steenwyk J.L."/>
            <person name="Rokas A."/>
            <person name="Carro J."/>
            <person name="Camarero S."/>
            <person name="Ferreira P."/>
            <person name="Molpeceres G."/>
            <person name="Ruiz-Duenas F.J."/>
            <person name="Serrano A."/>
            <person name="Henrissat B."/>
            <person name="Drula E."/>
            <person name="Hughes K.W."/>
            <person name="Mata J.L."/>
            <person name="Ishikawa N.K."/>
            <person name="Vargas-Isla R."/>
            <person name="Ushijima S."/>
            <person name="Smith C.A."/>
            <person name="Donoghue J."/>
            <person name="Ahrendt S."/>
            <person name="Andreopoulos W."/>
            <person name="He G."/>
            <person name="LaButti K."/>
            <person name="Lipzen A."/>
            <person name="Ng V."/>
            <person name="Riley R."/>
            <person name="Sandor L."/>
            <person name="Barry K."/>
            <person name="Martinez A.T."/>
            <person name="Xiao Y."/>
            <person name="Gibbons J.G."/>
            <person name="Terashima K."/>
            <person name="Grigoriev I.V."/>
            <person name="Hibbett D."/>
        </authorList>
    </citation>
    <scope>NUCLEOTIDE SEQUENCE [LARGE SCALE GENOMIC DNA]</scope>
    <source>
        <strain evidence="3 4">TFB7810</strain>
    </source>
</reference>